<keyword evidence="3" id="KW-0378">Hydrolase</keyword>
<dbReference type="PANTHER" id="PTHR35562:SF2">
    <property type="entry name" value="DNA ENDONUCLEASE SMRA-RELATED"/>
    <property type="match status" value="1"/>
</dbReference>
<keyword evidence="3" id="KW-0255">Endonuclease</keyword>
<keyword evidence="4" id="KW-1185">Reference proteome</keyword>
<dbReference type="Pfam" id="PF01713">
    <property type="entry name" value="Smr"/>
    <property type="match status" value="1"/>
</dbReference>
<gene>
    <name evidence="3" type="ORF">SAMN02745887_03531</name>
</gene>
<dbReference type="InterPro" id="IPR002625">
    <property type="entry name" value="Smr_dom"/>
</dbReference>
<evidence type="ECO:0000313" key="3">
    <source>
        <dbReference type="EMBL" id="SFZ79350.1"/>
    </source>
</evidence>
<feature type="compositionally biased region" description="Pro residues" evidence="1">
    <location>
        <begin position="58"/>
        <end position="68"/>
    </location>
</feature>
<dbReference type="OrthoDB" id="9808881at2"/>
<dbReference type="InterPro" id="IPR036063">
    <property type="entry name" value="Smr_dom_sf"/>
</dbReference>
<organism evidence="3 4">
    <name type="scientific">Chitinimonas taiwanensis DSM 18899</name>
    <dbReference type="NCBI Taxonomy" id="1121279"/>
    <lineage>
        <taxon>Bacteria</taxon>
        <taxon>Pseudomonadati</taxon>
        <taxon>Pseudomonadota</taxon>
        <taxon>Betaproteobacteria</taxon>
        <taxon>Neisseriales</taxon>
        <taxon>Chitinibacteraceae</taxon>
        <taxon>Chitinimonas</taxon>
    </lineage>
</organism>
<dbReference type="PANTHER" id="PTHR35562">
    <property type="entry name" value="DNA ENDONUCLEASE SMRA-RELATED"/>
    <property type="match status" value="1"/>
</dbReference>
<keyword evidence="3" id="KW-0540">Nuclease</keyword>
<dbReference type="SUPFAM" id="SSF160443">
    <property type="entry name" value="SMR domain-like"/>
    <property type="match status" value="1"/>
</dbReference>
<evidence type="ECO:0000256" key="1">
    <source>
        <dbReference type="SAM" id="MobiDB-lite"/>
    </source>
</evidence>
<dbReference type="Gene3D" id="3.30.1370.110">
    <property type="match status" value="1"/>
</dbReference>
<dbReference type="AlphaFoldDB" id="A0A1K2HRI7"/>
<feature type="compositionally biased region" description="Basic and acidic residues" evidence="1">
    <location>
        <begin position="34"/>
        <end position="47"/>
    </location>
</feature>
<dbReference type="EMBL" id="FPKR01000016">
    <property type="protein sequence ID" value="SFZ79350.1"/>
    <property type="molecule type" value="Genomic_DNA"/>
</dbReference>
<feature type="domain" description="Smr" evidence="2">
    <location>
        <begin position="125"/>
        <end position="206"/>
    </location>
</feature>
<accession>A0A1K2HRI7</accession>
<reference evidence="3 4" key="1">
    <citation type="submission" date="2016-11" db="EMBL/GenBank/DDBJ databases">
        <authorList>
            <person name="Jaros S."/>
            <person name="Januszkiewicz K."/>
            <person name="Wedrychowicz H."/>
        </authorList>
    </citation>
    <scope>NUCLEOTIDE SEQUENCE [LARGE SCALE GENOMIC DNA]</scope>
    <source>
        <strain evidence="3 4">DSM 18899</strain>
    </source>
</reference>
<dbReference type="GO" id="GO:0004519">
    <property type="term" value="F:endonuclease activity"/>
    <property type="evidence" value="ECO:0007669"/>
    <property type="project" value="UniProtKB-KW"/>
</dbReference>
<dbReference type="SMART" id="SM00463">
    <property type="entry name" value="SMR"/>
    <property type="match status" value="1"/>
</dbReference>
<evidence type="ECO:0000313" key="4">
    <source>
        <dbReference type="Proteomes" id="UP000186513"/>
    </source>
</evidence>
<dbReference type="PROSITE" id="PS50828">
    <property type="entry name" value="SMR"/>
    <property type="match status" value="1"/>
</dbReference>
<name>A0A1K2HRI7_9NEIS</name>
<sequence>MSRPKTHLASLLKPLIKARAIPASASRTPSKTKPAPDEQQLLREAMRDVTPLQRALPYPHPGKPTPPWPLKQPDISEQDRQDFMSDFWPWDGQSGDTAKLFVRSGQKLDTLRKLRRGHWPIQGELDLHGMDSDAARAAVGSFILRCVNTRRRCVRIVHGKGLGSRQGEPVLKHKLRNWLVQRDEVQAFCEPEEQAGGAGALLILLRGPKS</sequence>
<evidence type="ECO:0000259" key="2">
    <source>
        <dbReference type="PROSITE" id="PS50828"/>
    </source>
</evidence>
<proteinExistence type="predicted"/>
<protein>
    <submittedName>
        <fullName evidence="3">DNA-nicking endonuclease, Smr domain</fullName>
    </submittedName>
</protein>
<dbReference type="STRING" id="1121279.SAMN02745887_03531"/>
<dbReference type="Proteomes" id="UP000186513">
    <property type="component" value="Unassembled WGS sequence"/>
</dbReference>
<dbReference type="RefSeq" id="WP_084658834.1">
    <property type="nucleotide sequence ID" value="NZ_FPKR01000016.1"/>
</dbReference>
<feature type="region of interest" description="Disordered" evidence="1">
    <location>
        <begin position="19"/>
        <end position="68"/>
    </location>
</feature>